<evidence type="ECO:0000313" key="1">
    <source>
        <dbReference type="EMBL" id="MDO6121571.1"/>
    </source>
</evidence>
<name>A0ABT8XCV4_9HYPH</name>
<gene>
    <name evidence="1" type="ORF">GB928_010305</name>
</gene>
<sequence>MAAVFAGANPETYRPHALHDAERMWPETNCYVDLWIEVLNAFGTHPEAMLGFSLTQDFEGDQFTFFKVPLEDLEALYGIRTTELAIFDKVESHVATQIARGRLCLVEMDSFYMPDTRGVAYRQEHGKTTVAINRLDLENKQLDYFHNAGFFRLEGEDFDGLLQLNNGPDALPFLPYTEFAKFPEQRPDEAHLRRGAKRLLAFHFGRRPTENPVAAFAKVFPKQVEAVAERPFGFFHKYAFNTLRQLGANFELAGSHLDWLGLDGGDTARKISETAKSVQFQLARAVTRRKFDPLATALDPAIEAWDTLMADLATRID</sequence>
<dbReference type="Pfam" id="PF08893">
    <property type="entry name" value="DUF1839"/>
    <property type="match status" value="1"/>
</dbReference>
<protein>
    <submittedName>
        <fullName evidence="1">DUF1839 family protein</fullName>
    </submittedName>
</protein>
<dbReference type="InterPro" id="IPR014989">
    <property type="entry name" value="DUF1839"/>
</dbReference>
<organism evidence="1 2">
    <name type="scientific">Shinella curvata</name>
    <dbReference type="NCBI Taxonomy" id="1817964"/>
    <lineage>
        <taxon>Bacteria</taxon>
        <taxon>Pseudomonadati</taxon>
        <taxon>Pseudomonadota</taxon>
        <taxon>Alphaproteobacteria</taxon>
        <taxon>Hyphomicrobiales</taxon>
        <taxon>Rhizobiaceae</taxon>
        <taxon>Shinella</taxon>
    </lineage>
</organism>
<dbReference type="RefSeq" id="WP_244761483.1">
    <property type="nucleotide sequence ID" value="NZ_JALJCJ010000003.1"/>
</dbReference>
<evidence type="ECO:0000313" key="2">
    <source>
        <dbReference type="Proteomes" id="UP001177080"/>
    </source>
</evidence>
<dbReference type="EMBL" id="WHSC02000004">
    <property type="protein sequence ID" value="MDO6121571.1"/>
    <property type="molecule type" value="Genomic_DNA"/>
</dbReference>
<keyword evidence="2" id="KW-1185">Reference proteome</keyword>
<dbReference type="Proteomes" id="UP001177080">
    <property type="component" value="Unassembled WGS sequence"/>
</dbReference>
<proteinExistence type="predicted"/>
<comment type="caution">
    <text evidence="1">The sequence shown here is derived from an EMBL/GenBank/DDBJ whole genome shotgun (WGS) entry which is preliminary data.</text>
</comment>
<accession>A0ABT8XCV4</accession>
<reference evidence="1" key="1">
    <citation type="submission" date="2022-04" db="EMBL/GenBank/DDBJ databases">
        <title>Shinella lacus sp. nov., a novel member of the genus Shinella from water.</title>
        <authorList>
            <person name="Deng Y."/>
        </authorList>
    </citation>
    <scope>NUCLEOTIDE SEQUENCE</scope>
    <source>
        <strain evidence="1">JCM 31239</strain>
    </source>
</reference>